<evidence type="ECO:0000256" key="1">
    <source>
        <dbReference type="ARBA" id="ARBA00022741"/>
    </source>
</evidence>
<dbReference type="PANTHER" id="PTHR11070">
    <property type="entry name" value="UVRD / RECB / PCRA DNA HELICASE FAMILY MEMBER"/>
    <property type="match status" value="1"/>
</dbReference>
<dbReference type="GO" id="GO:0016787">
    <property type="term" value="F:hydrolase activity"/>
    <property type="evidence" value="ECO:0007669"/>
    <property type="project" value="UniProtKB-KW"/>
</dbReference>
<dbReference type="AlphaFoldDB" id="A0A4P6M985"/>
<dbReference type="GO" id="GO:0003677">
    <property type="term" value="F:DNA binding"/>
    <property type="evidence" value="ECO:0007669"/>
    <property type="project" value="InterPro"/>
</dbReference>
<name>A0A4P6M985_9MOLU</name>
<gene>
    <name evidence="6" type="ORF">EXT02_02070</name>
</gene>
<accession>A0A4P6M985</accession>
<dbReference type="SUPFAM" id="SSF52540">
    <property type="entry name" value="P-loop containing nucleoside triphosphate hydrolases"/>
    <property type="match status" value="1"/>
</dbReference>
<dbReference type="InterPro" id="IPR014017">
    <property type="entry name" value="DNA_helicase_UvrD-like_C"/>
</dbReference>
<organism evidence="6 7">
    <name type="scientific">'Catharanthus roseus' aster yellows phytoplasma</name>
    <dbReference type="NCBI Taxonomy" id="1193712"/>
    <lineage>
        <taxon>Bacteria</taxon>
        <taxon>Bacillati</taxon>
        <taxon>Mycoplasmatota</taxon>
        <taxon>Mollicutes</taxon>
        <taxon>Acholeplasmatales</taxon>
        <taxon>Acholeplasmataceae</taxon>
        <taxon>Candidatus Phytoplasma</taxon>
        <taxon>16SrI (Aster yellows group)</taxon>
    </lineage>
</organism>
<dbReference type="GO" id="GO:0000725">
    <property type="term" value="P:recombinational repair"/>
    <property type="evidence" value="ECO:0007669"/>
    <property type="project" value="TreeGrafter"/>
</dbReference>
<keyword evidence="7" id="KW-1185">Reference proteome</keyword>
<evidence type="ECO:0000313" key="6">
    <source>
        <dbReference type="EMBL" id="QBF23959.1"/>
    </source>
</evidence>
<dbReference type="InterPro" id="IPR027417">
    <property type="entry name" value="P-loop_NTPase"/>
</dbReference>
<dbReference type="Gene3D" id="3.40.50.300">
    <property type="entry name" value="P-loop containing nucleotide triphosphate hydrolases"/>
    <property type="match status" value="1"/>
</dbReference>
<dbReference type="EMBL" id="CP035949">
    <property type="protein sequence ID" value="QBF23959.1"/>
    <property type="molecule type" value="Genomic_DNA"/>
</dbReference>
<feature type="domain" description="UvrD-like helicase C-terminal" evidence="5">
    <location>
        <begin position="58"/>
        <end position="144"/>
    </location>
</feature>
<keyword evidence="2" id="KW-0378">Hydrolase</keyword>
<dbReference type="GO" id="GO:0033202">
    <property type="term" value="C:DNA helicase complex"/>
    <property type="evidence" value="ECO:0007669"/>
    <property type="project" value="TreeGrafter"/>
</dbReference>
<evidence type="ECO:0000259" key="5">
    <source>
        <dbReference type="Pfam" id="PF13361"/>
    </source>
</evidence>
<dbReference type="InterPro" id="IPR000212">
    <property type="entry name" value="DNA_helicase_UvrD/REP"/>
</dbReference>
<proteinExistence type="predicted"/>
<sequence>MVKNNKYSDIVVLYRKSYLSDNLKDVFDVNHIPYFFKGTKETISNFTNPKKKLNLIFDNNEKLNWIKQSLQKEYEKMKLQSQNRVLFSTIHQIKGLEFKIVFLMGFEKETFMDDFCHKFNIKEERRLAYIAITRVKEQLYITSVAERYVFGGYQKLKPVSFLQEMGINKL</sequence>
<dbReference type="Pfam" id="PF13361">
    <property type="entry name" value="UvrD_C"/>
    <property type="match status" value="1"/>
</dbReference>
<keyword evidence="1" id="KW-0547">Nucleotide-binding</keyword>
<evidence type="ECO:0000313" key="7">
    <source>
        <dbReference type="Proteomes" id="UP000289726"/>
    </source>
</evidence>
<dbReference type="GO" id="GO:0005524">
    <property type="term" value="F:ATP binding"/>
    <property type="evidence" value="ECO:0007669"/>
    <property type="project" value="UniProtKB-KW"/>
</dbReference>
<protein>
    <submittedName>
        <fullName evidence="6">ATP-dependent helicase</fullName>
    </submittedName>
</protein>
<dbReference type="Proteomes" id="UP000289726">
    <property type="component" value="Chromosome"/>
</dbReference>
<dbReference type="GO" id="GO:0005829">
    <property type="term" value="C:cytosol"/>
    <property type="evidence" value="ECO:0007669"/>
    <property type="project" value="TreeGrafter"/>
</dbReference>
<evidence type="ECO:0000256" key="4">
    <source>
        <dbReference type="ARBA" id="ARBA00022840"/>
    </source>
</evidence>
<keyword evidence="3 6" id="KW-0347">Helicase</keyword>
<reference evidence="6 7" key="1">
    <citation type="submission" date="2019-02" db="EMBL/GenBank/DDBJ databases">
        <title>Draft Genome Sequence of Maize Bushy Stunt-like Phytoplasma group 16SrI-B (Aster yellows) in South Africa.</title>
        <authorList>
            <person name="Coetzee B."/>
            <person name="Douglas-Smit N."/>
            <person name="Maree H.J."/>
            <person name="Burger J.T."/>
            <person name="Kruger K."/>
            <person name="Pietersen G."/>
        </authorList>
    </citation>
    <scope>NUCLEOTIDE SEQUENCE [LARGE SCALE GENOMIC DNA]</scope>
    <source>
        <strain evidence="6 7">De Villa</strain>
    </source>
</reference>
<dbReference type="RefSeq" id="WP_130427784.1">
    <property type="nucleotide sequence ID" value="NZ_CP035949.1"/>
</dbReference>
<keyword evidence="4" id="KW-0067">ATP-binding</keyword>
<dbReference type="PANTHER" id="PTHR11070:SF2">
    <property type="entry name" value="ATP-DEPENDENT DNA HELICASE SRS2"/>
    <property type="match status" value="1"/>
</dbReference>
<evidence type="ECO:0000256" key="2">
    <source>
        <dbReference type="ARBA" id="ARBA00022801"/>
    </source>
</evidence>
<dbReference type="GO" id="GO:0043138">
    <property type="term" value="F:3'-5' DNA helicase activity"/>
    <property type="evidence" value="ECO:0007669"/>
    <property type="project" value="TreeGrafter"/>
</dbReference>
<evidence type="ECO:0000256" key="3">
    <source>
        <dbReference type="ARBA" id="ARBA00022806"/>
    </source>
</evidence>